<dbReference type="AlphaFoldDB" id="A0A7W8UCU4"/>
<dbReference type="RefSeq" id="WP_018329269.1">
    <property type="nucleotide sequence ID" value="NZ_JACHBK010000008.1"/>
</dbReference>
<proteinExistence type="predicted"/>
<evidence type="ECO:0000313" key="2">
    <source>
        <dbReference type="Proteomes" id="UP000585507"/>
    </source>
</evidence>
<gene>
    <name evidence="1" type="ORF">GGD55_003770</name>
</gene>
<name>A0A7W8UCU4_9HYPH</name>
<protein>
    <submittedName>
        <fullName evidence="1">Uncharacterized protein</fullName>
    </submittedName>
</protein>
<dbReference type="Proteomes" id="UP000585507">
    <property type="component" value="Unassembled WGS sequence"/>
</dbReference>
<dbReference type="EMBL" id="JACHBK010000008">
    <property type="protein sequence ID" value="MBB5537055.1"/>
    <property type="molecule type" value="Genomic_DNA"/>
</dbReference>
<organism evidence="1 2">
    <name type="scientific">Rhizobium giardinii</name>
    <dbReference type="NCBI Taxonomy" id="56731"/>
    <lineage>
        <taxon>Bacteria</taxon>
        <taxon>Pseudomonadati</taxon>
        <taxon>Pseudomonadota</taxon>
        <taxon>Alphaproteobacteria</taxon>
        <taxon>Hyphomicrobiales</taxon>
        <taxon>Rhizobiaceae</taxon>
        <taxon>Rhizobium/Agrobacterium group</taxon>
        <taxon>Rhizobium</taxon>
    </lineage>
</organism>
<comment type="caution">
    <text evidence="1">The sequence shown here is derived from an EMBL/GenBank/DDBJ whole genome shotgun (WGS) entry which is preliminary data.</text>
</comment>
<keyword evidence="2" id="KW-1185">Reference proteome</keyword>
<reference evidence="1 2" key="1">
    <citation type="submission" date="2020-08" db="EMBL/GenBank/DDBJ databases">
        <title>Genomic Encyclopedia of Type Strains, Phase IV (KMG-V): Genome sequencing to study the core and pangenomes of soil and plant-associated prokaryotes.</title>
        <authorList>
            <person name="Whitman W."/>
        </authorList>
    </citation>
    <scope>NUCLEOTIDE SEQUENCE [LARGE SCALE GENOMIC DNA]</scope>
    <source>
        <strain evidence="1 2">SEMIA 4084</strain>
    </source>
</reference>
<sequence length="79" mass="9037">MTFYAWTIKYRGREEIKHVTTLAELFDVLRILKLPGLAPPGFALPDGEIANHGHYTHNEGESDEWSLIWTKIDETPIAD</sequence>
<evidence type="ECO:0000313" key="1">
    <source>
        <dbReference type="EMBL" id="MBB5537055.1"/>
    </source>
</evidence>
<accession>A0A7W8UCU4</accession>